<feature type="non-terminal residue" evidence="4">
    <location>
        <position position="1"/>
    </location>
</feature>
<evidence type="ECO:0000313" key="4">
    <source>
        <dbReference type="EMBL" id="MEQ2176547.1"/>
    </source>
</evidence>
<accession>A0ABV0P260</accession>
<dbReference type="InterPro" id="IPR000742">
    <property type="entry name" value="EGF"/>
</dbReference>
<dbReference type="CDD" id="cd00054">
    <property type="entry name" value="EGF_CA"/>
    <property type="match status" value="1"/>
</dbReference>
<keyword evidence="5" id="KW-1185">Reference proteome</keyword>
<dbReference type="InterPro" id="IPR001881">
    <property type="entry name" value="EGF-like_Ca-bd_dom"/>
</dbReference>
<evidence type="ECO:0000256" key="2">
    <source>
        <dbReference type="PROSITE-ProRule" id="PRU00076"/>
    </source>
</evidence>
<dbReference type="SUPFAM" id="SSF57196">
    <property type="entry name" value="EGF/Laminin"/>
    <property type="match status" value="1"/>
</dbReference>
<comment type="caution">
    <text evidence="2">Lacks conserved residue(s) required for the propagation of feature annotation.</text>
</comment>
<evidence type="ECO:0000256" key="1">
    <source>
        <dbReference type="ARBA" id="ARBA00023157"/>
    </source>
</evidence>
<proteinExistence type="predicted"/>
<dbReference type="EMBL" id="JAHRIO010054171">
    <property type="protein sequence ID" value="MEQ2176547.1"/>
    <property type="molecule type" value="Genomic_DNA"/>
</dbReference>
<feature type="domain" description="EGF-like" evidence="3">
    <location>
        <begin position="1"/>
        <end position="36"/>
    </location>
</feature>
<dbReference type="SMART" id="SM00181">
    <property type="entry name" value="EGF"/>
    <property type="match status" value="1"/>
</dbReference>
<evidence type="ECO:0000259" key="3">
    <source>
        <dbReference type="PROSITE" id="PS50026"/>
    </source>
</evidence>
<dbReference type="PROSITE" id="PS00022">
    <property type="entry name" value="EGF_1"/>
    <property type="match status" value="1"/>
</dbReference>
<organism evidence="4 5">
    <name type="scientific">Goodea atripinnis</name>
    <dbReference type="NCBI Taxonomy" id="208336"/>
    <lineage>
        <taxon>Eukaryota</taxon>
        <taxon>Metazoa</taxon>
        <taxon>Chordata</taxon>
        <taxon>Craniata</taxon>
        <taxon>Vertebrata</taxon>
        <taxon>Euteleostomi</taxon>
        <taxon>Actinopterygii</taxon>
        <taxon>Neopterygii</taxon>
        <taxon>Teleostei</taxon>
        <taxon>Neoteleostei</taxon>
        <taxon>Acanthomorphata</taxon>
        <taxon>Ovalentaria</taxon>
        <taxon>Atherinomorphae</taxon>
        <taxon>Cyprinodontiformes</taxon>
        <taxon>Goodeidae</taxon>
        <taxon>Goodea</taxon>
    </lineage>
</organism>
<feature type="disulfide bond" evidence="2">
    <location>
        <begin position="26"/>
        <end position="35"/>
    </location>
</feature>
<dbReference type="PROSITE" id="PS01186">
    <property type="entry name" value="EGF_2"/>
    <property type="match status" value="1"/>
</dbReference>
<dbReference type="Proteomes" id="UP001476798">
    <property type="component" value="Unassembled WGS sequence"/>
</dbReference>
<protein>
    <recommendedName>
        <fullName evidence="3">EGF-like domain-containing protein</fullName>
    </recommendedName>
</protein>
<reference evidence="4 5" key="1">
    <citation type="submission" date="2021-06" db="EMBL/GenBank/DDBJ databases">
        <authorList>
            <person name="Palmer J.M."/>
        </authorList>
    </citation>
    <scope>NUCLEOTIDE SEQUENCE [LARGE SCALE GENOMIC DNA]</scope>
    <source>
        <strain evidence="4 5">GA_2019</strain>
        <tissue evidence="4">Muscle</tissue>
    </source>
</reference>
<comment type="caution">
    <text evidence="4">The sequence shown here is derived from an EMBL/GenBank/DDBJ whole genome shotgun (WGS) entry which is preliminary data.</text>
</comment>
<dbReference type="PROSITE" id="PS50026">
    <property type="entry name" value="EGF_3"/>
    <property type="match status" value="1"/>
</dbReference>
<dbReference type="SMART" id="SM00179">
    <property type="entry name" value="EGF_CA"/>
    <property type="match status" value="1"/>
</dbReference>
<sequence length="137" mass="15254">LNPCHTNPCLNGGICTQDREDFLCLCPPGFHGKTCNSGKKPSVTRINNNCRPMTHQISHILYLCLCCVQRSQSVAIEMAAACSTVKTWQGALVFNVAVLMDLNWKLMERPAHQQVTNCGYLILTSKTNMILSETHIF</sequence>
<dbReference type="Gene3D" id="2.10.25.10">
    <property type="entry name" value="Laminin"/>
    <property type="match status" value="1"/>
</dbReference>
<name>A0ABV0P260_9TELE</name>
<keyword evidence="2" id="KW-0245">EGF-like domain</keyword>
<dbReference type="Pfam" id="PF00008">
    <property type="entry name" value="EGF"/>
    <property type="match status" value="1"/>
</dbReference>
<gene>
    <name evidence="4" type="ORF">GOODEAATRI_029071</name>
</gene>
<evidence type="ECO:0000313" key="5">
    <source>
        <dbReference type="Proteomes" id="UP001476798"/>
    </source>
</evidence>
<keyword evidence="1 2" id="KW-1015">Disulfide bond</keyword>